<protein>
    <submittedName>
        <fullName evidence="2">Uncharacterized protein</fullName>
    </submittedName>
</protein>
<feature type="region of interest" description="Disordered" evidence="1">
    <location>
        <begin position="38"/>
        <end position="103"/>
    </location>
</feature>
<organism evidence="2 3">
    <name type="scientific">Sphaeroforma arctica JP610</name>
    <dbReference type="NCBI Taxonomy" id="667725"/>
    <lineage>
        <taxon>Eukaryota</taxon>
        <taxon>Ichthyosporea</taxon>
        <taxon>Ichthyophonida</taxon>
        <taxon>Sphaeroforma</taxon>
    </lineage>
</organism>
<gene>
    <name evidence="2" type="ORF">SARC_16498</name>
</gene>
<evidence type="ECO:0000256" key="1">
    <source>
        <dbReference type="SAM" id="MobiDB-lite"/>
    </source>
</evidence>
<proteinExistence type="predicted"/>
<dbReference type="RefSeq" id="XP_014144873.1">
    <property type="nucleotide sequence ID" value="XM_014289398.1"/>
</dbReference>
<dbReference type="EMBL" id="KQ249816">
    <property type="protein sequence ID" value="KNC70971.1"/>
    <property type="molecule type" value="Genomic_DNA"/>
</dbReference>
<name>A0A0L0F2X3_9EUKA</name>
<evidence type="ECO:0000313" key="3">
    <source>
        <dbReference type="Proteomes" id="UP000054560"/>
    </source>
</evidence>
<feature type="non-terminal residue" evidence="2">
    <location>
        <position position="103"/>
    </location>
</feature>
<keyword evidence="3" id="KW-1185">Reference proteome</keyword>
<dbReference type="AlphaFoldDB" id="A0A0L0F2X3"/>
<sequence length="103" mass="11079">MPSPITPEDAEDFISVARHFYSITPHSIRTRDLHRALFVPYPRPHTPTPTRQTNGSTEQESGSKNGGRNSGGTDKKESESGGQGTGALGADGTAGHRPRSPRR</sequence>
<dbReference type="GeneID" id="25917002"/>
<evidence type="ECO:0000313" key="2">
    <source>
        <dbReference type="EMBL" id="KNC70971.1"/>
    </source>
</evidence>
<reference evidence="2 3" key="1">
    <citation type="submission" date="2011-02" db="EMBL/GenBank/DDBJ databases">
        <title>The Genome Sequence of Sphaeroforma arctica JP610.</title>
        <authorList>
            <consortium name="The Broad Institute Genome Sequencing Platform"/>
            <person name="Russ C."/>
            <person name="Cuomo C."/>
            <person name="Young S.K."/>
            <person name="Zeng Q."/>
            <person name="Gargeya S."/>
            <person name="Alvarado L."/>
            <person name="Berlin A."/>
            <person name="Chapman S.B."/>
            <person name="Chen Z."/>
            <person name="Freedman E."/>
            <person name="Gellesch M."/>
            <person name="Goldberg J."/>
            <person name="Griggs A."/>
            <person name="Gujja S."/>
            <person name="Heilman E."/>
            <person name="Heiman D."/>
            <person name="Howarth C."/>
            <person name="Mehta T."/>
            <person name="Neiman D."/>
            <person name="Pearson M."/>
            <person name="Roberts A."/>
            <person name="Saif S."/>
            <person name="Shea T."/>
            <person name="Shenoy N."/>
            <person name="Sisk P."/>
            <person name="Stolte C."/>
            <person name="Sykes S."/>
            <person name="White J."/>
            <person name="Yandava C."/>
            <person name="Burger G."/>
            <person name="Gray M.W."/>
            <person name="Holland P.W.H."/>
            <person name="King N."/>
            <person name="Lang F.B.F."/>
            <person name="Roger A.J."/>
            <person name="Ruiz-Trillo I."/>
            <person name="Haas B."/>
            <person name="Nusbaum C."/>
            <person name="Birren B."/>
        </authorList>
    </citation>
    <scope>NUCLEOTIDE SEQUENCE [LARGE SCALE GENOMIC DNA]</scope>
    <source>
        <strain evidence="2 3">JP610</strain>
    </source>
</reference>
<accession>A0A0L0F2X3</accession>
<dbReference type="Proteomes" id="UP000054560">
    <property type="component" value="Unassembled WGS sequence"/>
</dbReference>